<keyword evidence="12" id="KW-1185">Reference proteome</keyword>
<dbReference type="EMBL" id="FMVN01000006">
    <property type="protein sequence ID" value="SCY29850.1"/>
    <property type="molecule type" value="Genomic_DNA"/>
</dbReference>
<dbReference type="RefSeq" id="WP_045099390.1">
    <property type="nucleotide sequence ID" value="NZ_CP020614.1"/>
</dbReference>
<dbReference type="GO" id="GO:0005737">
    <property type="term" value="C:cytoplasm"/>
    <property type="evidence" value="ECO:0007669"/>
    <property type="project" value="InterPro"/>
</dbReference>
<dbReference type="KEGG" id="tmc:LMI_1796"/>
<dbReference type="Pfam" id="PF01791">
    <property type="entry name" value="DeoC"/>
    <property type="match status" value="1"/>
</dbReference>
<comment type="similarity">
    <text evidence="2">Belongs to the DeoC/FbaB aldolase family. DeoC type 2 subfamily.</text>
</comment>
<dbReference type="InterPro" id="IPR011343">
    <property type="entry name" value="DeoC"/>
</dbReference>
<dbReference type="PIRSF" id="PIRSF001357">
    <property type="entry name" value="DeoC"/>
    <property type="match status" value="1"/>
</dbReference>
<evidence type="ECO:0000313" key="10">
    <source>
        <dbReference type="EMBL" id="SCY29850.1"/>
    </source>
</evidence>
<evidence type="ECO:0000256" key="1">
    <source>
        <dbReference type="ARBA" id="ARBA00004816"/>
    </source>
</evidence>
<dbReference type="EC" id="4.1.2.4" evidence="3"/>
<reference evidence="10 12" key="3">
    <citation type="submission" date="2016-10" db="EMBL/GenBank/DDBJ databases">
        <authorList>
            <person name="Varghese N."/>
            <person name="Submissions S."/>
        </authorList>
    </citation>
    <scope>NUCLEOTIDE SEQUENCE [LARGE SCALE GENOMIC DNA]</scope>
    <source>
        <strain evidence="10 12">ATCC 33218</strain>
    </source>
</reference>
<dbReference type="OrthoDB" id="6579831at2"/>
<evidence type="ECO:0000256" key="4">
    <source>
        <dbReference type="ARBA" id="ARBA00023239"/>
    </source>
</evidence>
<organism evidence="9 11">
    <name type="scientific">Legionella micdadei</name>
    <name type="common">Tatlockia micdadei</name>
    <dbReference type="NCBI Taxonomy" id="451"/>
    <lineage>
        <taxon>Bacteria</taxon>
        <taxon>Pseudomonadati</taxon>
        <taxon>Pseudomonadota</taxon>
        <taxon>Gammaproteobacteria</taxon>
        <taxon>Legionellales</taxon>
        <taxon>Legionellaceae</taxon>
        <taxon>Legionella</taxon>
    </lineage>
</organism>
<dbReference type="PANTHER" id="PTHR10889:SF3">
    <property type="entry name" value="DEOXYRIBOSE-PHOSPHATE ALDOLASE"/>
    <property type="match status" value="1"/>
</dbReference>
<dbReference type="AlphaFoldDB" id="A0A098GF42"/>
<dbReference type="PANTHER" id="PTHR10889">
    <property type="entry name" value="DEOXYRIBOSE-PHOSPHATE ALDOLASE"/>
    <property type="match status" value="1"/>
</dbReference>
<evidence type="ECO:0000256" key="2">
    <source>
        <dbReference type="ARBA" id="ARBA00009473"/>
    </source>
</evidence>
<dbReference type="STRING" id="451.B6N58_06985"/>
<proteinExistence type="inferred from homology"/>
<evidence type="ECO:0000256" key="5">
    <source>
        <dbReference type="ARBA" id="ARBA00023270"/>
    </source>
</evidence>
<reference evidence="9" key="2">
    <citation type="submission" date="2014-09" db="EMBL/GenBank/DDBJ databases">
        <authorList>
            <person name="GOMEZ-VALERO Laura"/>
        </authorList>
    </citation>
    <scope>NUCLEOTIDE SEQUENCE</scope>
    <source>
        <strain evidence="9">ATCC33218</strain>
    </source>
</reference>
<dbReference type="Proteomes" id="UP000032414">
    <property type="component" value="Chromosome I"/>
</dbReference>
<evidence type="ECO:0000313" key="11">
    <source>
        <dbReference type="Proteomes" id="UP000032414"/>
    </source>
</evidence>
<dbReference type="EMBL" id="LN614830">
    <property type="protein sequence ID" value="CEG61089.1"/>
    <property type="molecule type" value="Genomic_DNA"/>
</dbReference>
<evidence type="ECO:0000256" key="6">
    <source>
        <dbReference type="ARBA" id="ARBA00031814"/>
    </source>
</evidence>
<dbReference type="HOGENOM" id="CLU_053595_3_1_6"/>
<comment type="pathway">
    <text evidence="1">Carbohydrate degradation; 2-deoxy-D-ribose 1-phosphate degradation; D-glyceraldehyde 3-phosphate and acetaldehyde from 2-deoxy-alpha-D-ribose 1-phosphate: step 2/2.</text>
</comment>
<dbReference type="SMART" id="SM01133">
    <property type="entry name" value="DeoC"/>
    <property type="match status" value="1"/>
</dbReference>
<evidence type="ECO:0000313" key="9">
    <source>
        <dbReference type="EMBL" id="CEG61089.1"/>
    </source>
</evidence>
<dbReference type="Proteomes" id="UP000182998">
    <property type="component" value="Unassembled WGS sequence"/>
</dbReference>
<dbReference type="GO" id="GO:0009264">
    <property type="term" value="P:deoxyribonucleotide catabolic process"/>
    <property type="evidence" value="ECO:0007669"/>
    <property type="project" value="InterPro"/>
</dbReference>
<evidence type="ECO:0000256" key="7">
    <source>
        <dbReference type="ARBA" id="ARBA00032755"/>
    </source>
</evidence>
<gene>
    <name evidence="9" type="ORF">LMI_1796</name>
    <name evidence="10" type="ORF">SAMN02982997_01302</name>
</gene>
<dbReference type="PATRIC" id="fig|451.8.peg.1504"/>
<sequence length="254" mass="27784">MSLEEEYLSVFAELKEALKLCSPINKEVIPLIDLTLLDEAASDYALSALDQKARLYHVAAICVYPQHLTKMTPSSGVKLATVINFPEGDQPTQQVLASIDALLSAKLVDEIDYVFPHQIYLEGEKEFALSQCQQAYARCKHAGITFKVILETGALPSLECIYRLSKEVIGAGCDFLKTSTGKIAQGATISAAFAILQAIKESKTNCGLKISGGLKKPEQAFTYMTLAKQMLGRELDQSWFRIGASSLLDELLIS</sequence>
<keyword evidence="4" id="KW-0456">Lyase</keyword>
<comment type="catalytic activity">
    <reaction evidence="8">
        <text>2-deoxy-D-ribose 5-phosphate = D-glyceraldehyde 3-phosphate + acetaldehyde</text>
        <dbReference type="Rhea" id="RHEA:12821"/>
        <dbReference type="ChEBI" id="CHEBI:15343"/>
        <dbReference type="ChEBI" id="CHEBI:59776"/>
        <dbReference type="ChEBI" id="CHEBI:62877"/>
        <dbReference type="EC" id="4.1.2.4"/>
    </reaction>
</comment>
<evidence type="ECO:0000256" key="3">
    <source>
        <dbReference type="ARBA" id="ARBA00012515"/>
    </source>
</evidence>
<dbReference type="SUPFAM" id="SSF51569">
    <property type="entry name" value="Aldolase"/>
    <property type="match status" value="1"/>
</dbReference>
<dbReference type="Gene3D" id="3.20.20.70">
    <property type="entry name" value="Aldolase class I"/>
    <property type="match status" value="1"/>
</dbReference>
<reference evidence="11" key="1">
    <citation type="submission" date="2014-09" db="EMBL/GenBank/DDBJ databases">
        <authorList>
            <person name="Gomez-Valero L."/>
        </authorList>
    </citation>
    <scope>NUCLEOTIDE SEQUENCE [LARGE SCALE GENOMIC DNA]</scope>
    <source>
        <strain evidence="11">ATCC33218</strain>
    </source>
</reference>
<dbReference type="GO" id="GO:0004139">
    <property type="term" value="F:deoxyribose-phosphate aldolase activity"/>
    <property type="evidence" value="ECO:0007669"/>
    <property type="project" value="UniProtKB-EC"/>
</dbReference>
<dbReference type="GO" id="GO:0016052">
    <property type="term" value="P:carbohydrate catabolic process"/>
    <property type="evidence" value="ECO:0007669"/>
    <property type="project" value="TreeGrafter"/>
</dbReference>
<keyword evidence="5" id="KW-0704">Schiff base</keyword>
<accession>A0A098GF42</accession>
<name>A0A098GF42_LEGMI</name>
<dbReference type="InterPro" id="IPR002915">
    <property type="entry name" value="DeoC/FbaB/LacD_aldolase"/>
</dbReference>
<evidence type="ECO:0000313" key="12">
    <source>
        <dbReference type="Proteomes" id="UP000182998"/>
    </source>
</evidence>
<evidence type="ECO:0000256" key="8">
    <source>
        <dbReference type="ARBA" id="ARBA00048791"/>
    </source>
</evidence>
<dbReference type="InterPro" id="IPR013785">
    <property type="entry name" value="Aldolase_TIM"/>
</dbReference>
<protein>
    <recommendedName>
        <fullName evidence="3">deoxyribose-phosphate aldolase</fullName>
        <ecNumber evidence="3">4.1.2.4</ecNumber>
    </recommendedName>
    <alternativeName>
        <fullName evidence="7">2-deoxy-D-ribose 5-phosphate aldolase</fullName>
    </alternativeName>
    <alternativeName>
        <fullName evidence="6">Phosphodeoxyriboaldolase</fullName>
    </alternativeName>
</protein>